<proteinExistence type="predicted"/>
<evidence type="ECO:0000313" key="5">
    <source>
        <dbReference type="Proteomes" id="UP001589647"/>
    </source>
</evidence>
<evidence type="ECO:0000256" key="1">
    <source>
        <dbReference type="PROSITE-ProRule" id="PRU00221"/>
    </source>
</evidence>
<keyword evidence="2" id="KW-0812">Transmembrane</keyword>
<keyword evidence="2" id="KW-1133">Transmembrane helix</keyword>
<sequence>MGRYWLAGRLGAGGQGVVYEAYGEAGERVAVKVPRFDSAESRTRLAGEAAAAQRVASFCTAKVIEAQVDEAPLYIVSEYVPGRSLREVAAGTGAYGQDALRRLAIGVATALTAIHRAGIVHRDLKPDNIILGPDGPRVIDFGVAREAGPTTSGPIMGTPGYMAPEVLTGRAATGAADVWAWGMVVLFAARGHDAVEAGEPMAVVGRVLEFEADVSGLPEELAPLVSAATARDPADRPAAGDLLLRLLGEGGRPDAADPLARGGIVAGELKGQAGPDLGAIAEELYGELSEAERAVVPEVFLRLLDGDALRPVEREELPEAKTVDSMLGVFASAGILAASGGAYELVAPGLVRAWPRLRDWLAGNREGLPVHRRLAEAAAEWDDHGRKPADLLHGTNLDRTLRWAATERKDLTLARREREFLDAAAGQARRRSRRRGLVAAVLAVLLVAALGGLGTAEYLRRESARQRDEALARELALRAAGLRELEPALSGLLSVAAWRLAPALIETSGALYEAASQHVTDVFVAPYVNTASVQALSADGRVLASATDGTARLWDVPTGRKLHEVTGLGAGVQTLAVSLDGRLLAALDGKGVRLWDTVTGRPLGGRFAGKASGLGALEFDRTGRRLSVPYGSEAEQWWDVATRTPLTAPGGAILNGVSPDGHYGFVAEGEESAEVWDLGRGRPLDLPMMPGTGTAVEARFSDDGRDLVVVEDVPRHDKPRIHLYELPARTTVYEFDGQNAQAADVVFGGRYVAMWRPADLLTLRPRDSLVPALRLPLPDGVTQVRFDLAGKAVRLLDAAGGVSTVDVSTVFDPPVEGELPDLRMRQDGRVLAVKRRSRLELLDPATHRRLAGPVAWKGEGSAMAFSRDGTRLAYGDGDRVRVLDVADGRERQTFELAGKGAERADALAFSPDGRTLAVLPSRFERGLPLELRDLAGGRTRTTKVAGVGPMSFAPDGSRLLMGGPELRLYDPAAGAVLPVGAEARLIGGAFAYSPDGRQVAFSHPGRLTLWDRDLRTLLGAFPTVPGADRFELPAWSPDGRLIATYEKGPRIRLWDVASRRHIGVVFDGLAESMGDNIWLGFSADGTKLRTLDDAGTFRTHDLDRRHVATTVCARAGRALTAAEWRAYLPGVEPFDVCR</sequence>
<dbReference type="SUPFAM" id="SSF56112">
    <property type="entry name" value="Protein kinase-like (PK-like)"/>
    <property type="match status" value="1"/>
</dbReference>
<dbReference type="Gene3D" id="1.10.510.10">
    <property type="entry name" value="Transferase(Phosphotransferase) domain 1"/>
    <property type="match status" value="1"/>
</dbReference>
<dbReference type="SUPFAM" id="SSF69322">
    <property type="entry name" value="Tricorn protease domain 2"/>
    <property type="match status" value="1"/>
</dbReference>
<dbReference type="Proteomes" id="UP001589647">
    <property type="component" value="Unassembled WGS sequence"/>
</dbReference>
<dbReference type="Gene3D" id="2.130.10.10">
    <property type="entry name" value="YVTN repeat-like/Quinoprotein amine dehydrogenase"/>
    <property type="match status" value="3"/>
</dbReference>
<keyword evidence="4" id="KW-0808">Transferase</keyword>
<dbReference type="RefSeq" id="WP_189650961.1">
    <property type="nucleotide sequence ID" value="NZ_BMRC01000016.1"/>
</dbReference>
<reference evidence="4 5" key="1">
    <citation type="submission" date="2024-09" db="EMBL/GenBank/DDBJ databases">
        <authorList>
            <person name="Sun Q."/>
            <person name="Mori K."/>
        </authorList>
    </citation>
    <scope>NUCLEOTIDE SEQUENCE [LARGE SCALE GENOMIC DNA]</scope>
    <source>
        <strain evidence="4 5">CCM 3426</strain>
    </source>
</reference>
<dbReference type="SUPFAM" id="SSF50998">
    <property type="entry name" value="Quinoprotein alcohol dehydrogenase-like"/>
    <property type="match status" value="1"/>
</dbReference>
<organism evidence="4 5">
    <name type="scientific">Nonomuraea spiralis</name>
    <dbReference type="NCBI Taxonomy" id="46182"/>
    <lineage>
        <taxon>Bacteria</taxon>
        <taxon>Bacillati</taxon>
        <taxon>Actinomycetota</taxon>
        <taxon>Actinomycetes</taxon>
        <taxon>Streptosporangiales</taxon>
        <taxon>Streptosporangiaceae</taxon>
        <taxon>Nonomuraea</taxon>
    </lineage>
</organism>
<dbReference type="InterPro" id="IPR008271">
    <property type="entry name" value="Ser/Thr_kinase_AS"/>
</dbReference>
<feature type="transmembrane region" description="Helical" evidence="2">
    <location>
        <begin position="437"/>
        <end position="459"/>
    </location>
</feature>
<dbReference type="Pfam" id="PF20703">
    <property type="entry name" value="nSTAND1"/>
    <property type="match status" value="1"/>
</dbReference>
<dbReference type="PANTHER" id="PTHR48011:SF84">
    <property type="entry name" value="KINASE, PUTATIVE-RELATED"/>
    <property type="match status" value="1"/>
</dbReference>
<dbReference type="InterPro" id="IPR000719">
    <property type="entry name" value="Prot_kinase_dom"/>
</dbReference>
<dbReference type="Pfam" id="PF00069">
    <property type="entry name" value="Pkinase"/>
    <property type="match status" value="1"/>
</dbReference>
<dbReference type="PROSITE" id="PS50011">
    <property type="entry name" value="PROTEIN_KINASE_DOM"/>
    <property type="match status" value="1"/>
</dbReference>
<dbReference type="Pfam" id="PF00400">
    <property type="entry name" value="WD40"/>
    <property type="match status" value="1"/>
</dbReference>
<dbReference type="PROSITE" id="PS50082">
    <property type="entry name" value="WD_REPEATS_2"/>
    <property type="match status" value="1"/>
</dbReference>
<dbReference type="InterPro" id="IPR015943">
    <property type="entry name" value="WD40/YVTN_repeat-like_dom_sf"/>
</dbReference>
<dbReference type="PROSITE" id="PS00108">
    <property type="entry name" value="PROTEIN_KINASE_ST"/>
    <property type="match status" value="1"/>
</dbReference>
<dbReference type="InterPro" id="IPR011047">
    <property type="entry name" value="Quinoprotein_ADH-like_sf"/>
</dbReference>
<evidence type="ECO:0000259" key="3">
    <source>
        <dbReference type="PROSITE" id="PS50011"/>
    </source>
</evidence>
<protein>
    <submittedName>
        <fullName evidence="4">WD40 repeat domain-containing serine/threonine protein kinase</fullName>
    </submittedName>
</protein>
<name>A0ABV5IIJ1_9ACTN</name>
<evidence type="ECO:0000256" key="2">
    <source>
        <dbReference type="SAM" id="Phobius"/>
    </source>
</evidence>
<feature type="repeat" description="WD" evidence="1">
    <location>
        <begin position="542"/>
        <end position="564"/>
    </location>
</feature>
<dbReference type="PANTHER" id="PTHR48011">
    <property type="entry name" value="CCR4-NOT TRANSCRIPTIONAL COMPLEX SUBUNIT CAF120-RELATED"/>
    <property type="match status" value="1"/>
</dbReference>
<comment type="caution">
    <text evidence="4">The sequence shown here is derived from an EMBL/GenBank/DDBJ whole genome shotgun (WGS) entry which is preliminary data.</text>
</comment>
<dbReference type="InterPro" id="IPR001680">
    <property type="entry name" value="WD40_rpt"/>
</dbReference>
<dbReference type="EMBL" id="JBHMEI010000017">
    <property type="protein sequence ID" value="MFB9204364.1"/>
    <property type="molecule type" value="Genomic_DNA"/>
</dbReference>
<keyword evidence="4" id="KW-0418">Kinase</keyword>
<keyword evidence="5" id="KW-1185">Reference proteome</keyword>
<keyword evidence="4" id="KW-0723">Serine/threonine-protein kinase</keyword>
<evidence type="ECO:0000313" key="4">
    <source>
        <dbReference type="EMBL" id="MFB9204364.1"/>
    </source>
</evidence>
<dbReference type="Gene3D" id="3.30.200.20">
    <property type="entry name" value="Phosphorylase Kinase, domain 1"/>
    <property type="match status" value="1"/>
</dbReference>
<dbReference type="CDD" id="cd14014">
    <property type="entry name" value="STKc_PknB_like"/>
    <property type="match status" value="1"/>
</dbReference>
<dbReference type="InterPro" id="IPR052751">
    <property type="entry name" value="Plant_MAPKKK"/>
</dbReference>
<dbReference type="SMART" id="SM00220">
    <property type="entry name" value="S_TKc"/>
    <property type="match status" value="1"/>
</dbReference>
<dbReference type="InterPro" id="IPR011009">
    <property type="entry name" value="Kinase-like_dom_sf"/>
</dbReference>
<keyword evidence="2" id="KW-0472">Membrane</keyword>
<accession>A0ABV5IIJ1</accession>
<dbReference type="SMART" id="SM00320">
    <property type="entry name" value="WD40"/>
    <property type="match status" value="3"/>
</dbReference>
<gene>
    <name evidence="4" type="ORF">ACFFV7_24435</name>
</gene>
<dbReference type="GO" id="GO:0004674">
    <property type="term" value="F:protein serine/threonine kinase activity"/>
    <property type="evidence" value="ECO:0007669"/>
    <property type="project" value="UniProtKB-KW"/>
</dbReference>
<keyword evidence="1" id="KW-0853">WD repeat</keyword>
<feature type="domain" description="Protein kinase" evidence="3">
    <location>
        <begin position="4"/>
        <end position="247"/>
    </location>
</feature>
<dbReference type="InterPro" id="IPR049052">
    <property type="entry name" value="nSTAND1"/>
</dbReference>